<dbReference type="InterPro" id="IPR016103">
    <property type="entry name" value="ProQ/FinO"/>
</dbReference>
<organism evidence="6 7">
    <name type="scientific">Plasticicumulans lactativorans</name>
    <dbReference type="NCBI Taxonomy" id="1133106"/>
    <lineage>
        <taxon>Bacteria</taxon>
        <taxon>Pseudomonadati</taxon>
        <taxon>Pseudomonadota</taxon>
        <taxon>Gammaproteobacteria</taxon>
        <taxon>Candidatus Competibacteraceae</taxon>
        <taxon>Plasticicumulans</taxon>
    </lineage>
</organism>
<dbReference type="InterPro" id="IPR023529">
    <property type="entry name" value="ProQ"/>
</dbReference>
<proteinExistence type="predicted"/>
<evidence type="ECO:0000259" key="5">
    <source>
        <dbReference type="SMART" id="SM00945"/>
    </source>
</evidence>
<feature type="domain" description="ProQ/FinO" evidence="5">
    <location>
        <begin position="5"/>
        <end position="120"/>
    </location>
</feature>
<evidence type="ECO:0000256" key="4">
    <source>
        <dbReference type="SAM" id="MobiDB-lite"/>
    </source>
</evidence>
<protein>
    <submittedName>
        <fullName evidence="6">SRNA-binding protein</fullName>
    </submittedName>
</protein>
<dbReference type="RefSeq" id="WP_165904006.1">
    <property type="nucleotide sequence ID" value="NZ_SLWY01000003.1"/>
</dbReference>
<dbReference type="GO" id="GO:0005829">
    <property type="term" value="C:cytosol"/>
    <property type="evidence" value="ECO:0007669"/>
    <property type="project" value="TreeGrafter"/>
</dbReference>
<evidence type="ECO:0000256" key="3">
    <source>
        <dbReference type="ARBA" id="ARBA00023186"/>
    </source>
</evidence>
<dbReference type="Proteomes" id="UP000295765">
    <property type="component" value="Unassembled WGS sequence"/>
</dbReference>
<dbReference type="PANTHER" id="PTHR38106">
    <property type="entry name" value="RNA CHAPERONE PROQ"/>
    <property type="match status" value="1"/>
</dbReference>
<gene>
    <name evidence="6" type="ORF">EV699_103122</name>
</gene>
<feature type="compositionally biased region" description="Polar residues" evidence="4">
    <location>
        <begin position="169"/>
        <end position="178"/>
    </location>
</feature>
<sequence length="196" mass="20774">MNQTSKTARTASALDYLHRRFPVAFVNDPAAVHPLAVGTREALHTAIAEDPLADPAACDWALRRWCLSRAYTAALAAGRPRIDIEGHITGGVAPEHQAAAAARLATEGDRTAERAKRRDKAERMKAKGKAAGAANRKPPAPTTPGKATAGRVITGKTRPRATAEPSPAVPSTGTTNERTGARPTITIKRRRPSVPE</sequence>
<keyword evidence="2" id="KW-0694">RNA-binding</keyword>
<dbReference type="GO" id="GO:0010608">
    <property type="term" value="P:post-transcriptional regulation of gene expression"/>
    <property type="evidence" value="ECO:0007669"/>
    <property type="project" value="InterPro"/>
</dbReference>
<evidence type="ECO:0000313" key="7">
    <source>
        <dbReference type="Proteomes" id="UP000295765"/>
    </source>
</evidence>
<evidence type="ECO:0000313" key="6">
    <source>
        <dbReference type="EMBL" id="TCO83073.1"/>
    </source>
</evidence>
<evidence type="ECO:0000256" key="2">
    <source>
        <dbReference type="ARBA" id="ARBA00022884"/>
    </source>
</evidence>
<name>A0A4R2LEQ3_9GAMM</name>
<reference evidence="6 7" key="1">
    <citation type="submission" date="2019-03" db="EMBL/GenBank/DDBJ databases">
        <title>Genomic Encyclopedia of Type Strains, Phase IV (KMG-IV): sequencing the most valuable type-strain genomes for metagenomic binning, comparative biology and taxonomic classification.</title>
        <authorList>
            <person name="Goeker M."/>
        </authorList>
    </citation>
    <scope>NUCLEOTIDE SEQUENCE [LARGE SCALE GENOMIC DNA]</scope>
    <source>
        <strain evidence="6 7">DSM 25287</strain>
    </source>
</reference>
<dbReference type="GO" id="GO:0034057">
    <property type="term" value="F:RNA strand-exchange activity"/>
    <property type="evidence" value="ECO:0007669"/>
    <property type="project" value="InterPro"/>
</dbReference>
<evidence type="ECO:0000256" key="1">
    <source>
        <dbReference type="ARBA" id="ARBA00022490"/>
    </source>
</evidence>
<feature type="compositionally biased region" description="Low complexity" evidence="4">
    <location>
        <begin position="129"/>
        <end position="150"/>
    </location>
</feature>
<feature type="compositionally biased region" description="Basic and acidic residues" evidence="4">
    <location>
        <begin position="106"/>
        <end position="125"/>
    </location>
</feature>
<keyword evidence="3" id="KW-0143">Chaperone</keyword>
<feature type="region of interest" description="Disordered" evidence="4">
    <location>
        <begin position="103"/>
        <end position="196"/>
    </location>
</feature>
<accession>A0A4R2LEQ3</accession>
<keyword evidence="7" id="KW-1185">Reference proteome</keyword>
<dbReference type="SUPFAM" id="SSF48657">
    <property type="entry name" value="FinO-like"/>
    <property type="match status" value="1"/>
</dbReference>
<dbReference type="GO" id="GO:0033592">
    <property type="term" value="F:RNA strand annealing activity"/>
    <property type="evidence" value="ECO:0007669"/>
    <property type="project" value="InterPro"/>
</dbReference>
<dbReference type="AlphaFoldDB" id="A0A4R2LEQ3"/>
<dbReference type="InterPro" id="IPR036442">
    <property type="entry name" value="ProQ/FinO_sf"/>
</dbReference>
<keyword evidence="1" id="KW-0963">Cytoplasm</keyword>
<comment type="caution">
    <text evidence="6">The sequence shown here is derived from an EMBL/GenBank/DDBJ whole genome shotgun (WGS) entry which is preliminary data.</text>
</comment>
<dbReference type="PANTHER" id="PTHR38106:SF1">
    <property type="entry name" value="RNA CHAPERONE PROQ"/>
    <property type="match status" value="1"/>
</dbReference>
<dbReference type="EMBL" id="SLWY01000003">
    <property type="protein sequence ID" value="TCO83073.1"/>
    <property type="molecule type" value="Genomic_DNA"/>
</dbReference>
<feature type="compositionally biased region" description="Basic residues" evidence="4">
    <location>
        <begin position="187"/>
        <end position="196"/>
    </location>
</feature>
<dbReference type="SMART" id="SM00945">
    <property type="entry name" value="ProQ"/>
    <property type="match status" value="1"/>
</dbReference>
<dbReference type="Pfam" id="PF04352">
    <property type="entry name" value="ProQ"/>
    <property type="match status" value="1"/>
</dbReference>
<dbReference type="Gene3D" id="1.10.1710.10">
    <property type="entry name" value="ProQ/FinO domain"/>
    <property type="match status" value="1"/>
</dbReference>